<sequence>MQTMQINDIPAVIAKELGVTPKQTAAAIELLDGGNTVPFIARYRKEATGALEDEQLRTLEERLAYLRNLVKRQEEILAKIEEQGKLTEELRTAIAKAQKLQELEDLYLPYKQKKRTRAQIARERGLEPLAQMMLEQAKISGTPLDEAAGFIDAEKDVPTADDALAGAMDITAEVIMEDAKLRAAMRSRLWNNGHMETELVEDAEEAEVFAMYKDYSELIHTLPSHRILAINRGEAKGCLKVHVTIDTEDCLNRIFRRISKQPSPWNETLRAVIEDGWKRLLFPALEREVRSQLTEEAEAQAIKIFGVNLKQLLLQAPLSGHTVLGLDPGYRTGCKMAVVDATGHVLDHGVIQVTQSDGAKAAAAKTVLGLIKKHDITLISIGNGTASYETEQFTAQLIADNKLNSVHYLITNEAGASVYSASALAKEELPQYDVTIRGAVSIARRIQDPLAELVKIDPKAIGVGQYQHDVNQKELGATLDATIESTVNHVGVDLNTASSALLKHIAGINATIAKNIVAYRNENGIFTSRKELLKVPRLGPAAFTQCAGFLRIAGGKSPLDNTSVHPESYQLAEKLLARLGFSLADLSDKDALAMLAAKSKLADCAKLAKELDAGELTVKDILAALVKPGRDPREDLPAPLTRQAIVKLSDIKEGSIMRGTVRNITDFGAFVDIGLKTAGLIHISEMSKKRIKHPLDVLAVGDIVKVMVISVDEKRNRIGLSLKQVPQEEARIG</sequence>
<dbReference type="InterPro" id="IPR055179">
    <property type="entry name" value="Tex-like_central_region"/>
</dbReference>
<dbReference type="SUPFAM" id="SSF47781">
    <property type="entry name" value="RuvA domain 2-like"/>
    <property type="match status" value="2"/>
</dbReference>
<dbReference type="FunFam" id="1.10.10.650:FF:000001">
    <property type="entry name" value="S1 RNA-binding domain 1"/>
    <property type="match status" value="1"/>
</dbReference>
<dbReference type="SMART" id="SM00316">
    <property type="entry name" value="S1"/>
    <property type="match status" value="1"/>
</dbReference>
<dbReference type="InterPro" id="IPR012340">
    <property type="entry name" value="NA-bd_OB-fold"/>
</dbReference>
<dbReference type="SUPFAM" id="SSF53098">
    <property type="entry name" value="Ribonuclease H-like"/>
    <property type="match status" value="1"/>
</dbReference>
<dbReference type="EMBL" id="AP012292">
    <property type="protein sequence ID" value="BAL82016.1"/>
    <property type="molecule type" value="Genomic_DNA"/>
</dbReference>
<keyword evidence="1" id="KW-0175">Coiled coil</keyword>
<dbReference type="Proteomes" id="UP000007887">
    <property type="component" value="Chromosome"/>
</dbReference>
<dbReference type="Pfam" id="PF22706">
    <property type="entry name" value="Tex_central_region"/>
    <property type="match status" value="1"/>
</dbReference>
<feature type="domain" description="S1 motif" evidence="2">
    <location>
        <begin position="654"/>
        <end position="723"/>
    </location>
</feature>
<dbReference type="InterPro" id="IPR003029">
    <property type="entry name" value="S1_domain"/>
</dbReference>
<dbReference type="PROSITE" id="PS50126">
    <property type="entry name" value="S1"/>
    <property type="match status" value="1"/>
</dbReference>
<dbReference type="InterPro" id="IPR032639">
    <property type="entry name" value="Tex_YqgF"/>
</dbReference>
<dbReference type="InterPro" id="IPR006641">
    <property type="entry name" value="YqgF/RNaseH-like_dom"/>
</dbReference>
<dbReference type="InterPro" id="IPR023323">
    <property type="entry name" value="Tex-like_dom_sf"/>
</dbReference>
<dbReference type="PANTHER" id="PTHR10724">
    <property type="entry name" value="30S RIBOSOMAL PROTEIN S1"/>
    <property type="match status" value="1"/>
</dbReference>
<dbReference type="PANTHER" id="PTHR10724:SF10">
    <property type="entry name" value="S1 RNA-BINDING DOMAIN-CONTAINING PROTEIN 1"/>
    <property type="match status" value="1"/>
</dbReference>
<dbReference type="GO" id="GO:0006412">
    <property type="term" value="P:translation"/>
    <property type="evidence" value="ECO:0007669"/>
    <property type="project" value="TreeGrafter"/>
</dbReference>
<dbReference type="GO" id="GO:0003735">
    <property type="term" value="F:structural constituent of ribosome"/>
    <property type="evidence" value="ECO:0007669"/>
    <property type="project" value="TreeGrafter"/>
</dbReference>
<dbReference type="FunFam" id="3.30.420.140:FF:000001">
    <property type="entry name" value="RNA-binding transcriptional accessory protein"/>
    <property type="match status" value="1"/>
</dbReference>
<name>I0GMM9_SELRL</name>
<dbReference type="PATRIC" id="fig|927704.6.peg.317"/>
<dbReference type="FunFam" id="1.10.150.310:FF:000001">
    <property type="entry name" value="RNA-binding transcriptional accessory protein"/>
    <property type="match status" value="1"/>
</dbReference>
<reference evidence="3 4" key="1">
    <citation type="submission" date="2011-10" db="EMBL/GenBank/DDBJ databases">
        <title>Whole genome sequence of Selenomonas ruminantium subsp. lactilytica TAM6421.</title>
        <authorList>
            <person name="Oguchi A."/>
            <person name="Ankai A."/>
            <person name="Kaneko J."/>
            <person name="Yamada-Narita S."/>
            <person name="Fukui S."/>
            <person name="Takahashi M."/>
            <person name="Onodera T."/>
            <person name="Kojima S."/>
            <person name="Fushimi T."/>
            <person name="Abe N."/>
            <person name="Kamio Y."/>
            <person name="Yamazaki S."/>
            <person name="Fujita N."/>
        </authorList>
    </citation>
    <scope>NUCLEOTIDE SEQUENCE [LARGE SCALE GENOMIC DNA]</scope>
    <source>
        <strain evidence="4">NBRC 103574 / TAM6421</strain>
    </source>
</reference>
<evidence type="ECO:0000313" key="3">
    <source>
        <dbReference type="EMBL" id="BAL82016.1"/>
    </source>
</evidence>
<dbReference type="Pfam" id="PF12836">
    <property type="entry name" value="HHH_3"/>
    <property type="match status" value="1"/>
</dbReference>
<dbReference type="GO" id="GO:0003729">
    <property type="term" value="F:mRNA binding"/>
    <property type="evidence" value="ECO:0007669"/>
    <property type="project" value="TreeGrafter"/>
</dbReference>
<dbReference type="InterPro" id="IPR037027">
    <property type="entry name" value="YqgF/RNaseH-like_dom_sf"/>
</dbReference>
<feature type="coiled-coil region" evidence="1">
    <location>
        <begin position="56"/>
        <end position="83"/>
    </location>
</feature>
<evidence type="ECO:0000259" key="2">
    <source>
        <dbReference type="PROSITE" id="PS50126"/>
    </source>
</evidence>
<dbReference type="InterPro" id="IPR018974">
    <property type="entry name" value="Tex-like_N"/>
</dbReference>
<dbReference type="InterPro" id="IPR010994">
    <property type="entry name" value="RuvA_2-like"/>
</dbReference>
<gene>
    <name evidence="3" type="ordered locus">SELR_03080</name>
</gene>
<dbReference type="KEGG" id="sri:SELR_03080"/>
<dbReference type="GO" id="GO:0005737">
    <property type="term" value="C:cytoplasm"/>
    <property type="evidence" value="ECO:0007669"/>
    <property type="project" value="UniProtKB-ARBA"/>
</dbReference>
<dbReference type="InterPro" id="IPR041692">
    <property type="entry name" value="HHH_9"/>
</dbReference>
<dbReference type="InterPro" id="IPR012337">
    <property type="entry name" value="RNaseH-like_sf"/>
</dbReference>
<dbReference type="FunFam" id="2.40.50.140:FF:000051">
    <property type="entry name" value="RNA-binding transcriptional accessory protein"/>
    <property type="match status" value="1"/>
</dbReference>
<dbReference type="Pfam" id="PF16921">
    <property type="entry name" value="Tex_YqgF"/>
    <property type="match status" value="1"/>
</dbReference>
<dbReference type="Gene3D" id="1.10.150.310">
    <property type="entry name" value="Tex RuvX-like domain-like"/>
    <property type="match status" value="1"/>
</dbReference>
<dbReference type="SUPFAM" id="SSF158832">
    <property type="entry name" value="Tex N-terminal region-like"/>
    <property type="match status" value="1"/>
</dbReference>
<dbReference type="InterPro" id="IPR044146">
    <property type="entry name" value="S1_Tex"/>
</dbReference>
<dbReference type="Pfam" id="PF17674">
    <property type="entry name" value="HHH_9"/>
    <property type="match status" value="1"/>
</dbReference>
<evidence type="ECO:0000313" key="4">
    <source>
        <dbReference type="Proteomes" id="UP000007887"/>
    </source>
</evidence>
<dbReference type="Pfam" id="PF09371">
    <property type="entry name" value="Tex_N"/>
    <property type="match status" value="1"/>
</dbReference>
<dbReference type="Pfam" id="PF00575">
    <property type="entry name" value="S1"/>
    <property type="match status" value="1"/>
</dbReference>
<dbReference type="Gene3D" id="1.10.10.650">
    <property type="entry name" value="RuvA domain 2-like"/>
    <property type="match status" value="1"/>
</dbReference>
<accession>I0GMM9</accession>
<proteinExistence type="predicted"/>
<evidence type="ECO:0000256" key="1">
    <source>
        <dbReference type="SAM" id="Coils"/>
    </source>
</evidence>
<organism evidence="3 4">
    <name type="scientific">Selenomonas ruminantium subsp. lactilytica (strain NBRC 103574 / TAM6421)</name>
    <dbReference type="NCBI Taxonomy" id="927704"/>
    <lineage>
        <taxon>Bacteria</taxon>
        <taxon>Bacillati</taxon>
        <taxon>Bacillota</taxon>
        <taxon>Negativicutes</taxon>
        <taxon>Selenomonadales</taxon>
        <taxon>Selenomonadaceae</taxon>
        <taxon>Selenomonas</taxon>
    </lineage>
</organism>
<dbReference type="eggNOG" id="COG2183">
    <property type="taxonomic scope" value="Bacteria"/>
</dbReference>
<dbReference type="Gene3D" id="3.30.420.140">
    <property type="entry name" value="YqgF/RNase H-like domain"/>
    <property type="match status" value="1"/>
</dbReference>
<dbReference type="CDD" id="cd05685">
    <property type="entry name" value="S1_Tex"/>
    <property type="match status" value="1"/>
</dbReference>
<dbReference type="HOGENOM" id="CLU_009833_0_2_9"/>
<protein>
    <submittedName>
        <fullName evidence="3">Putative transcriptional accessory protein</fullName>
    </submittedName>
</protein>
<dbReference type="Gene3D" id="2.40.50.140">
    <property type="entry name" value="Nucleic acid-binding proteins"/>
    <property type="match status" value="1"/>
</dbReference>
<dbReference type="InterPro" id="IPR050437">
    <property type="entry name" value="Ribos_protein_bS1-like"/>
</dbReference>
<dbReference type="GO" id="GO:0006139">
    <property type="term" value="P:nucleobase-containing compound metabolic process"/>
    <property type="evidence" value="ECO:0007669"/>
    <property type="project" value="InterPro"/>
</dbReference>
<dbReference type="AlphaFoldDB" id="I0GMM9"/>
<dbReference type="SUPFAM" id="SSF50249">
    <property type="entry name" value="Nucleic acid-binding proteins"/>
    <property type="match status" value="1"/>
</dbReference>
<dbReference type="InterPro" id="IPR023319">
    <property type="entry name" value="Tex-like_HTH_dom_sf"/>
</dbReference>
<dbReference type="Gene3D" id="1.10.3500.10">
    <property type="entry name" value="Tex N-terminal region-like"/>
    <property type="match status" value="1"/>
</dbReference>
<dbReference type="SMART" id="SM00732">
    <property type="entry name" value="YqgFc"/>
    <property type="match status" value="1"/>
</dbReference>